<dbReference type="NCBIfam" id="TIGR00017">
    <property type="entry name" value="cmk"/>
    <property type="match status" value="1"/>
</dbReference>
<keyword evidence="4 8" id="KW-0418">Kinase</keyword>
<evidence type="ECO:0000256" key="2">
    <source>
        <dbReference type="ARBA" id="ARBA00022679"/>
    </source>
</evidence>
<dbReference type="PANTHER" id="PTHR21299">
    <property type="entry name" value="CYTIDYLATE KINASE/PANTOATE-BETA-ALANINE LIGASE"/>
    <property type="match status" value="1"/>
</dbReference>
<keyword evidence="2 8" id="KW-0808">Transferase</keyword>
<evidence type="ECO:0000313" key="11">
    <source>
        <dbReference type="Proteomes" id="UP000484885"/>
    </source>
</evidence>
<evidence type="ECO:0000256" key="1">
    <source>
        <dbReference type="ARBA" id="ARBA00009427"/>
    </source>
</evidence>
<dbReference type="GO" id="GO:0006220">
    <property type="term" value="P:pyrimidine nucleotide metabolic process"/>
    <property type="evidence" value="ECO:0007669"/>
    <property type="project" value="UniProtKB-UniRule"/>
</dbReference>
<dbReference type="CDD" id="cd02020">
    <property type="entry name" value="CMPK"/>
    <property type="match status" value="1"/>
</dbReference>
<dbReference type="Gene3D" id="3.40.50.300">
    <property type="entry name" value="P-loop containing nucleotide triphosphate hydrolases"/>
    <property type="match status" value="1"/>
</dbReference>
<name>A0A845UU99_9GAMM</name>
<dbReference type="SUPFAM" id="SSF52540">
    <property type="entry name" value="P-loop containing nucleoside triphosphate hydrolases"/>
    <property type="match status" value="1"/>
</dbReference>
<keyword evidence="11" id="KW-1185">Reference proteome</keyword>
<dbReference type="PANTHER" id="PTHR21299:SF2">
    <property type="entry name" value="CYTIDYLATE KINASE"/>
    <property type="match status" value="1"/>
</dbReference>
<evidence type="ECO:0000256" key="7">
    <source>
        <dbReference type="ARBA" id="ARBA00048478"/>
    </source>
</evidence>
<dbReference type="EMBL" id="JAAGSC010000039">
    <property type="protein sequence ID" value="NDY95403.1"/>
    <property type="molecule type" value="Genomic_DNA"/>
</dbReference>
<dbReference type="GO" id="GO:0005524">
    <property type="term" value="F:ATP binding"/>
    <property type="evidence" value="ECO:0007669"/>
    <property type="project" value="UniProtKB-UniRule"/>
</dbReference>
<comment type="catalytic activity">
    <reaction evidence="7 8">
        <text>CMP + ATP = CDP + ADP</text>
        <dbReference type="Rhea" id="RHEA:11600"/>
        <dbReference type="ChEBI" id="CHEBI:30616"/>
        <dbReference type="ChEBI" id="CHEBI:58069"/>
        <dbReference type="ChEBI" id="CHEBI:60377"/>
        <dbReference type="ChEBI" id="CHEBI:456216"/>
        <dbReference type="EC" id="2.7.4.25"/>
    </reaction>
</comment>
<feature type="domain" description="Cytidylate kinase" evidence="9">
    <location>
        <begin position="11"/>
        <end position="222"/>
    </location>
</feature>
<evidence type="ECO:0000256" key="6">
    <source>
        <dbReference type="ARBA" id="ARBA00047615"/>
    </source>
</evidence>
<dbReference type="Proteomes" id="UP000484885">
    <property type="component" value="Unassembled WGS sequence"/>
</dbReference>
<dbReference type="GO" id="GO:0015949">
    <property type="term" value="P:nucleobase-containing small molecule interconversion"/>
    <property type="evidence" value="ECO:0007669"/>
    <property type="project" value="TreeGrafter"/>
</dbReference>
<proteinExistence type="inferred from homology"/>
<evidence type="ECO:0000313" key="10">
    <source>
        <dbReference type="EMBL" id="NDY95403.1"/>
    </source>
</evidence>
<reference evidence="10 11" key="1">
    <citation type="submission" date="2020-02" db="EMBL/GenBank/DDBJ databases">
        <authorList>
            <person name="Zhang X.-Y."/>
        </authorList>
    </citation>
    <scope>NUCLEOTIDE SEQUENCE [LARGE SCALE GENOMIC DNA]</scope>
    <source>
        <strain evidence="10 11">C33</strain>
    </source>
</reference>
<keyword evidence="8" id="KW-0963">Cytoplasm</keyword>
<gene>
    <name evidence="8" type="primary">cmk</name>
    <name evidence="10" type="ORF">G3I74_06660</name>
</gene>
<evidence type="ECO:0000256" key="5">
    <source>
        <dbReference type="ARBA" id="ARBA00022840"/>
    </source>
</evidence>
<dbReference type="Pfam" id="PF02224">
    <property type="entry name" value="Cytidylate_kin"/>
    <property type="match status" value="1"/>
</dbReference>
<feature type="binding site" evidence="8">
    <location>
        <begin position="14"/>
        <end position="22"/>
    </location>
    <ligand>
        <name>ATP</name>
        <dbReference type="ChEBI" id="CHEBI:30616"/>
    </ligand>
</feature>
<comment type="catalytic activity">
    <reaction evidence="6 8">
        <text>dCMP + ATP = dCDP + ADP</text>
        <dbReference type="Rhea" id="RHEA:25094"/>
        <dbReference type="ChEBI" id="CHEBI:30616"/>
        <dbReference type="ChEBI" id="CHEBI:57566"/>
        <dbReference type="ChEBI" id="CHEBI:58593"/>
        <dbReference type="ChEBI" id="CHEBI:456216"/>
        <dbReference type="EC" id="2.7.4.25"/>
    </reaction>
</comment>
<evidence type="ECO:0000256" key="3">
    <source>
        <dbReference type="ARBA" id="ARBA00022741"/>
    </source>
</evidence>
<dbReference type="HAMAP" id="MF_00238">
    <property type="entry name" value="Cytidyl_kinase_type1"/>
    <property type="match status" value="1"/>
</dbReference>
<protein>
    <recommendedName>
        <fullName evidence="8">Cytidylate kinase</fullName>
        <shortName evidence="8">CK</shortName>
        <ecNumber evidence="8">2.7.4.25</ecNumber>
    </recommendedName>
    <alternativeName>
        <fullName evidence="8">Cytidine monophosphate kinase</fullName>
        <shortName evidence="8">CMP kinase</shortName>
    </alternativeName>
</protein>
<organism evidence="10 11">
    <name type="scientific">Wenzhouxiangella limi</name>
    <dbReference type="NCBI Taxonomy" id="2707351"/>
    <lineage>
        <taxon>Bacteria</taxon>
        <taxon>Pseudomonadati</taxon>
        <taxon>Pseudomonadota</taxon>
        <taxon>Gammaproteobacteria</taxon>
        <taxon>Chromatiales</taxon>
        <taxon>Wenzhouxiangellaceae</taxon>
        <taxon>Wenzhouxiangella</taxon>
    </lineage>
</organism>
<evidence type="ECO:0000259" key="9">
    <source>
        <dbReference type="Pfam" id="PF02224"/>
    </source>
</evidence>
<dbReference type="InterPro" id="IPR027417">
    <property type="entry name" value="P-loop_NTPase"/>
</dbReference>
<dbReference type="InterPro" id="IPR003136">
    <property type="entry name" value="Cytidylate_kin"/>
</dbReference>
<dbReference type="EC" id="2.7.4.25" evidence="8"/>
<keyword evidence="5 8" id="KW-0067">ATP-binding</keyword>
<comment type="caution">
    <text evidence="10">The sequence shown here is derived from an EMBL/GenBank/DDBJ whole genome shotgun (WGS) entry which is preliminary data.</text>
</comment>
<comment type="subcellular location">
    <subcellularLocation>
        <location evidence="8">Cytoplasm</location>
    </subcellularLocation>
</comment>
<keyword evidence="3 8" id="KW-0547">Nucleotide-binding</keyword>
<dbReference type="GO" id="GO:0005829">
    <property type="term" value="C:cytosol"/>
    <property type="evidence" value="ECO:0007669"/>
    <property type="project" value="TreeGrafter"/>
</dbReference>
<dbReference type="RefSeq" id="WP_164210790.1">
    <property type="nucleotide sequence ID" value="NZ_JAAGSC010000039.1"/>
</dbReference>
<evidence type="ECO:0000256" key="8">
    <source>
        <dbReference type="HAMAP-Rule" id="MF_00238"/>
    </source>
</evidence>
<comment type="similarity">
    <text evidence="1 8">Belongs to the cytidylate kinase family. Type 1 subfamily.</text>
</comment>
<dbReference type="AlphaFoldDB" id="A0A845UU99"/>
<evidence type="ECO:0000256" key="4">
    <source>
        <dbReference type="ARBA" id="ARBA00022777"/>
    </source>
</evidence>
<dbReference type="InterPro" id="IPR011994">
    <property type="entry name" value="Cytidylate_kinase_dom"/>
</dbReference>
<dbReference type="GO" id="GO:0036431">
    <property type="term" value="F:dCMP kinase activity"/>
    <property type="evidence" value="ECO:0007669"/>
    <property type="project" value="InterPro"/>
</dbReference>
<sequence>MESASTVPVLTIDGPSGAGKGAVSARVAGHLGWNVLDSGAVYRSVALAALEADVDLTDEAALVELCSQVDLEFFAGPEGIEASLGGRPLGDALRAEAVGEASSRVAAVPVVRAALLSLQRRFRRPPGLVADGRDMGTVVFPDATVKVFLDASVEERARRRYRQLKENGEDVTFDRLLSDLEARDRRDRERAVSPTVAAADAVVVDSTDLSLVEVVERVVAIVGDRVAL</sequence>
<accession>A0A845UU99</accession>